<dbReference type="OrthoDB" id="422086at2759"/>
<dbReference type="GO" id="GO:0032259">
    <property type="term" value="P:methylation"/>
    <property type="evidence" value="ECO:0007669"/>
    <property type="project" value="UniProtKB-KW"/>
</dbReference>
<evidence type="ECO:0000313" key="6">
    <source>
        <dbReference type="EMBL" id="KAF2426259.1"/>
    </source>
</evidence>
<proteinExistence type="inferred from homology"/>
<keyword evidence="3 5" id="KW-1133">Transmembrane helix</keyword>
<comment type="catalytic activity">
    <reaction evidence="5">
        <text>[protein]-C-terminal S-[(2E,6E)-farnesyl]-L-cysteine + S-adenosyl-L-methionine = [protein]-C-terminal S-[(2E,6E)-farnesyl]-L-cysteine methyl ester + S-adenosyl-L-homocysteine</text>
        <dbReference type="Rhea" id="RHEA:21672"/>
        <dbReference type="Rhea" id="RHEA-COMP:12125"/>
        <dbReference type="Rhea" id="RHEA-COMP:12126"/>
        <dbReference type="ChEBI" id="CHEBI:57856"/>
        <dbReference type="ChEBI" id="CHEBI:59789"/>
        <dbReference type="ChEBI" id="CHEBI:90510"/>
        <dbReference type="ChEBI" id="CHEBI:90511"/>
        <dbReference type="EC" id="2.1.1.100"/>
    </reaction>
</comment>
<name>A0A9P4NL94_9PEZI</name>
<feature type="transmembrane region" description="Helical" evidence="5">
    <location>
        <begin position="141"/>
        <end position="160"/>
    </location>
</feature>
<keyword evidence="7" id="KW-1185">Reference proteome</keyword>
<dbReference type="PANTHER" id="PTHR12714">
    <property type="entry name" value="PROTEIN-S ISOPRENYLCYSTEINE O-METHYLTRANSFERASE"/>
    <property type="match status" value="1"/>
</dbReference>
<keyword evidence="2 5" id="KW-0812">Transmembrane</keyword>
<accession>A0A9P4NL94</accession>
<keyword evidence="5" id="KW-0489">Methyltransferase</keyword>
<comment type="caution">
    <text evidence="6">The sequence shown here is derived from an EMBL/GenBank/DDBJ whole genome shotgun (WGS) entry which is preliminary data.</text>
</comment>
<keyword evidence="5" id="KW-0808">Transferase</keyword>
<gene>
    <name evidence="6" type="ORF">EJ08DRAFT_593758</name>
</gene>
<evidence type="ECO:0000256" key="5">
    <source>
        <dbReference type="RuleBase" id="RU362022"/>
    </source>
</evidence>
<protein>
    <recommendedName>
        <fullName evidence="5">Protein-S-isoprenylcysteine O-methyltransferase</fullName>
        <ecNumber evidence="5">2.1.1.100</ecNumber>
    </recommendedName>
</protein>
<keyword evidence="5" id="KW-0949">S-adenosyl-L-methionine</keyword>
<dbReference type="GO" id="GO:0004671">
    <property type="term" value="F:protein C-terminal S-isoprenylcysteine carboxyl O-methyltransferase activity"/>
    <property type="evidence" value="ECO:0007669"/>
    <property type="project" value="UniProtKB-EC"/>
</dbReference>
<feature type="transmembrane region" description="Helical" evidence="5">
    <location>
        <begin position="55"/>
        <end position="74"/>
    </location>
</feature>
<organism evidence="6 7">
    <name type="scientific">Tothia fuscella</name>
    <dbReference type="NCBI Taxonomy" id="1048955"/>
    <lineage>
        <taxon>Eukaryota</taxon>
        <taxon>Fungi</taxon>
        <taxon>Dikarya</taxon>
        <taxon>Ascomycota</taxon>
        <taxon>Pezizomycotina</taxon>
        <taxon>Dothideomycetes</taxon>
        <taxon>Pleosporomycetidae</taxon>
        <taxon>Venturiales</taxon>
        <taxon>Cylindrosympodiaceae</taxon>
        <taxon>Tothia</taxon>
    </lineage>
</organism>
<keyword evidence="4 5" id="KW-0472">Membrane</keyword>
<dbReference type="AlphaFoldDB" id="A0A9P4NL94"/>
<evidence type="ECO:0000313" key="7">
    <source>
        <dbReference type="Proteomes" id="UP000800235"/>
    </source>
</evidence>
<dbReference type="InterPro" id="IPR007269">
    <property type="entry name" value="ICMT_MeTrfase"/>
</dbReference>
<dbReference type="EMBL" id="MU007065">
    <property type="protein sequence ID" value="KAF2426259.1"/>
    <property type="molecule type" value="Genomic_DNA"/>
</dbReference>
<dbReference type="EC" id="2.1.1.100" evidence="5"/>
<dbReference type="PANTHER" id="PTHR12714:SF9">
    <property type="entry name" value="PROTEIN-S-ISOPRENYLCYSTEINE O-METHYLTRANSFERASE"/>
    <property type="match status" value="1"/>
</dbReference>
<comment type="similarity">
    <text evidence="5">Belongs to the class VI-like SAM-binding methyltransferase superfamily. Isoprenylcysteine carboxyl methyltransferase family.</text>
</comment>
<evidence type="ECO:0000256" key="4">
    <source>
        <dbReference type="ARBA" id="ARBA00023136"/>
    </source>
</evidence>
<dbReference type="Gene3D" id="1.20.120.1630">
    <property type="match status" value="1"/>
</dbReference>
<keyword evidence="5" id="KW-0256">Endoplasmic reticulum</keyword>
<comment type="caution">
    <text evidence="5">Lacks conserved residue(s) required for the propagation of feature annotation.</text>
</comment>
<dbReference type="Pfam" id="PF04140">
    <property type="entry name" value="ICMT"/>
    <property type="match status" value="1"/>
</dbReference>
<reference evidence="6" key="1">
    <citation type="journal article" date="2020" name="Stud. Mycol.">
        <title>101 Dothideomycetes genomes: a test case for predicting lifestyles and emergence of pathogens.</title>
        <authorList>
            <person name="Haridas S."/>
            <person name="Albert R."/>
            <person name="Binder M."/>
            <person name="Bloem J."/>
            <person name="Labutti K."/>
            <person name="Salamov A."/>
            <person name="Andreopoulos B."/>
            <person name="Baker S."/>
            <person name="Barry K."/>
            <person name="Bills G."/>
            <person name="Bluhm B."/>
            <person name="Cannon C."/>
            <person name="Castanera R."/>
            <person name="Culley D."/>
            <person name="Daum C."/>
            <person name="Ezra D."/>
            <person name="Gonzalez J."/>
            <person name="Henrissat B."/>
            <person name="Kuo A."/>
            <person name="Liang C."/>
            <person name="Lipzen A."/>
            <person name="Lutzoni F."/>
            <person name="Magnuson J."/>
            <person name="Mondo S."/>
            <person name="Nolan M."/>
            <person name="Ohm R."/>
            <person name="Pangilinan J."/>
            <person name="Park H.-J."/>
            <person name="Ramirez L."/>
            <person name="Alfaro M."/>
            <person name="Sun H."/>
            <person name="Tritt A."/>
            <person name="Yoshinaga Y."/>
            <person name="Zwiers L.-H."/>
            <person name="Turgeon B."/>
            <person name="Goodwin S."/>
            <person name="Spatafora J."/>
            <person name="Crous P."/>
            <person name="Grigoriev I."/>
        </authorList>
    </citation>
    <scope>NUCLEOTIDE SEQUENCE</scope>
    <source>
        <strain evidence="6">CBS 130266</strain>
    </source>
</reference>
<evidence type="ECO:0000256" key="2">
    <source>
        <dbReference type="ARBA" id="ARBA00022692"/>
    </source>
</evidence>
<dbReference type="Proteomes" id="UP000800235">
    <property type="component" value="Unassembled WGS sequence"/>
</dbReference>
<evidence type="ECO:0000256" key="3">
    <source>
        <dbReference type="ARBA" id="ARBA00022989"/>
    </source>
</evidence>
<dbReference type="GO" id="GO:0005789">
    <property type="term" value="C:endoplasmic reticulum membrane"/>
    <property type="evidence" value="ECO:0007669"/>
    <property type="project" value="UniProtKB-SubCell"/>
</dbReference>
<sequence>MSNPLGLSPPQLREYQILAISRVHILFTAFLPNLENTGLCPNPDRVNSKYFSWNSYTVMCFAIIFIAGSIRLYTFKALGKNFTFELAKPDKLTTDGIYAYVQHPSYGPDYALSVTNIALFCNVDGVLKCYLPVWAVEFWVGWKWVLLGLFTAAYWTGMAARIRDEEGMLRETFGKDWEVWHQKTARLIPGVF</sequence>
<comment type="subcellular location">
    <subcellularLocation>
        <location evidence="5">Endoplasmic reticulum membrane</location>
        <topology evidence="5">Multi-pass membrane protein</topology>
    </subcellularLocation>
    <subcellularLocation>
        <location evidence="1">Membrane</location>
        <topology evidence="1">Multi-pass membrane protein</topology>
    </subcellularLocation>
</comment>
<evidence type="ECO:0000256" key="1">
    <source>
        <dbReference type="ARBA" id="ARBA00004141"/>
    </source>
</evidence>